<keyword evidence="1" id="KW-0812">Transmembrane</keyword>
<gene>
    <name evidence="2" type="ORF">CSSPTR1EN2_LOCUS21303</name>
</gene>
<dbReference type="Proteomes" id="UP001497512">
    <property type="component" value="Chromosome 7"/>
</dbReference>
<dbReference type="EMBL" id="OZ019899">
    <property type="protein sequence ID" value="CAK9232529.1"/>
    <property type="molecule type" value="Genomic_DNA"/>
</dbReference>
<protein>
    <submittedName>
        <fullName evidence="2">Uncharacterized protein</fullName>
    </submittedName>
</protein>
<reference evidence="2" key="1">
    <citation type="submission" date="2024-02" db="EMBL/GenBank/DDBJ databases">
        <authorList>
            <consortium name="ELIXIR-Norway"/>
            <consortium name="Elixir Norway"/>
        </authorList>
    </citation>
    <scope>NUCLEOTIDE SEQUENCE</scope>
</reference>
<name>A0ABP0UYF9_9BRYO</name>
<organism evidence="2 3">
    <name type="scientific">Sphagnum troendelagicum</name>
    <dbReference type="NCBI Taxonomy" id="128251"/>
    <lineage>
        <taxon>Eukaryota</taxon>
        <taxon>Viridiplantae</taxon>
        <taxon>Streptophyta</taxon>
        <taxon>Embryophyta</taxon>
        <taxon>Bryophyta</taxon>
        <taxon>Sphagnophytina</taxon>
        <taxon>Sphagnopsida</taxon>
        <taxon>Sphagnales</taxon>
        <taxon>Sphagnaceae</taxon>
        <taxon>Sphagnum</taxon>
    </lineage>
</organism>
<evidence type="ECO:0000313" key="3">
    <source>
        <dbReference type="Proteomes" id="UP001497512"/>
    </source>
</evidence>
<keyword evidence="3" id="KW-1185">Reference proteome</keyword>
<keyword evidence="1" id="KW-0472">Membrane</keyword>
<feature type="transmembrane region" description="Helical" evidence="1">
    <location>
        <begin position="20"/>
        <end position="41"/>
    </location>
</feature>
<sequence length="79" mass="8118">MARLLFGSAYSSMRHSVGDVVIALFVFATIMCGSISVWGAARQVPALDLASRLAGGGGRVVTSRVDEADGWAAFNVGSG</sequence>
<proteinExistence type="predicted"/>
<keyword evidence="1" id="KW-1133">Transmembrane helix</keyword>
<evidence type="ECO:0000256" key="1">
    <source>
        <dbReference type="SAM" id="Phobius"/>
    </source>
</evidence>
<evidence type="ECO:0000313" key="2">
    <source>
        <dbReference type="EMBL" id="CAK9232529.1"/>
    </source>
</evidence>
<accession>A0ABP0UYF9</accession>